<evidence type="ECO:0000256" key="2">
    <source>
        <dbReference type="ARBA" id="ARBA00022741"/>
    </source>
</evidence>
<proteinExistence type="inferred from homology"/>
<sequence>MIISRTPFRVSFFGGGTDYPAWYREHGGAVLSTTINKFTYITCRWLPPFFPHKYRVAYSKVEDVRSPEEIVHPAINAVLSAYECDNGVELHSDADLPARSGLGSSSAFLVGLLHAMEALLGKRASPMWLAKEAIRFEQGVLAEHVGSQDQVAAAFGGLNVIHFGRDDNITVQPVVIRKSRKKALSDHLMLFFTGFSRSASEVAQVQIKNIANRVEELHTMRGMVDDALDILTSETDICTFGEMLHESWMYKRRLSNRITTDRIDDIYTTARSTGAIGGKLLGAGGGGFFLLFVPPEKQPAVKDALKKLLCVPFELENSGSQIIYFDE</sequence>
<evidence type="ECO:0000313" key="8">
    <source>
        <dbReference type="EMBL" id="MPL61096.1"/>
    </source>
</evidence>
<dbReference type="EC" id="2.7.1.168" evidence="8"/>
<accession>A0A644T2I8</accession>
<dbReference type="EMBL" id="VSSQ01000014">
    <property type="protein sequence ID" value="MPL61096.1"/>
    <property type="molecule type" value="Genomic_DNA"/>
</dbReference>
<evidence type="ECO:0000256" key="1">
    <source>
        <dbReference type="ARBA" id="ARBA00022679"/>
    </source>
</evidence>
<evidence type="ECO:0000259" key="7">
    <source>
        <dbReference type="Pfam" id="PF08544"/>
    </source>
</evidence>
<dbReference type="PRINTS" id="PR00960">
    <property type="entry name" value="LMBPPROTEIN"/>
</dbReference>
<dbReference type="InterPro" id="IPR006204">
    <property type="entry name" value="GHMP_kinase_N_dom"/>
</dbReference>
<comment type="similarity">
    <text evidence="5">Belongs to the GHMP kinase family.</text>
</comment>
<dbReference type="PANTHER" id="PTHR32463:SF0">
    <property type="entry name" value="L-FUCOSE KINASE"/>
    <property type="match status" value="1"/>
</dbReference>
<dbReference type="InterPro" id="IPR014606">
    <property type="entry name" value="Heptose_7-P_kinase"/>
</dbReference>
<dbReference type="InterPro" id="IPR036554">
    <property type="entry name" value="GHMP_kinase_C_sf"/>
</dbReference>
<reference evidence="8" key="1">
    <citation type="submission" date="2019-08" db="EMBL/GenBank/DDBJ databases">
        <authorList>
            <person name="Kucharzyk K."/>
            <person name="Murdoch R.W."/>
            <person name="Higgins S."/>
            <person name="Loffler F."/>
        </authorList>
    </citation>
    <scope>NUCLEOTIDE SEQUENCE</scope>
</reference>
<organism evidence="8">
    <name type="scientific">bioreactor metagenome</name>
    <dbReference type="NCBI Taxonomy" id="1076179"/>
    <lineage>
        <taxon>unclassified sequences</taxon>
        <taxon>metagenomes</taxon>
        <taxon>ecological metagenomes</taxon>
    </lineage>
</organism>
<dbReference type="SUPFAM" id="SSF55060">
    <property type="entry name" value="GHMP Kinase, C-terminal domain"/>
    <property type="match status" value="1"/>
</dbReference>
<evidence type="ECO:0000256" key="4">
    <source>
        <dbReference type="ARBA" id="ARBA00022840"/>
    </source>
</evidence>
<dbReference type="GO" id="GO:0042352">
    <property type="term" value="P:GDP-L-fucose salvage"/>
    <property type="evidence" value="ECO:0007669"/>
    <property type="project" value="TreeGrafter"/>
</dbReference>
<dbReference type="GO" id="GO:0005524">
    <property type="term" value="F:ATP binding"/>
    <property type="evidence" value="ECO:0007669"/>
    <property type="project" value="UniProtKB-KW"/>
</dbReference>
<dbReference type="PIRSF" id="PIRSF036406">
    <property type="entry name" value="Hept_kin"/>
    <property type="match status" value="1"/>
</dbReference>
<name>A0A644T2I8_9ZZZZ</name>
<keyword evidence="4" id="KW-0067">ATP-binding</keyword>
<dbReference type="InterPro" id="IPR052203">
    <property type="entry name" value="GHMP_Kinase-Related"/>
</dbReference>
<dbReference type="Pfam" id="PF00288">
    <property type="entry name" value="GHMP_kinases_N"/>
    <property type="match status" value="1"/>
</dbReference>
<keyword evidence="2" id="KW-0547">Nucleotide-binding</keyword>
<dbReference type="GO" id="GO:0050201">
    <property type="term" value="F:fucokinase activity"/>
    <property type="evidence" value="ECO:0007669"/>
    <property type="project" value="TreeGrafter"/>
</dbReference>
<evidence type="ECO:0000256" key="3">
    <source>
        <dbReference type="ARBA" id="ARBA00022777"/>
    </source>
</evidence>
<evidence type="ECO:0000259" key="6">
    <source>
        <dbReference type="Pfam" id="PF00288"/>
    </source>
</evidence>
<dbReference type="Gene3D" id="3.30.230.120">
    <property type="match status" value="1"/>
</dbReference>
<protein>
    <submittedName>
        <fullName evidence="8">D-glycero-alpha-D-manno-heptose 7-phosphate kinase</fullName>
        <ecNumber evidence="8">2.7.1.168</ecNumber>
    </submittedName>
</protein>
<dbReference type="SUPFAM" id="SSF54211">
    <property type="entry name" value="Ribosomal protein S5 domain 2-like"/>
    <property type="match status" value="1"/>
</dbReference>
<feature type="domain" description="GHMP kinase N-terminal" evidence="6">
    <location>
        <begin position="71"/>
        <end position="157"/>
    </location>
</feature>
<dbReference type="PANTHER" id="PTHR32463">
    <property type="entry name" value="L-FUCOSE KINASE"/>
    <property type="match status" value="1"/>
</dbReference>
<feature type="domain" description="GHMP kinase C-terminal" evidence="7">
    <location>
        <begin position="236"/>
        <end position="307"/>
    </location>
</feature>
<keyword evidence="1 8" id="KW-0808">Transferase</keyword>
<comment type="caution">
    <text evidence="8">The sequence shown here is derived from an EMBL/GenBank/DDBJ whole genome shotgun (WGS) entry which is preliminary data.</text>
</comment>
<dbReference type="InterPro" id="IPR013750">
    <property type="entry name" value="GHMP_kinase_C_dom"/>
</dbReference>
<dbReference type="InterPro" id="IPR001174">
    <property type="entry name" value="HddA/FKP"/>
</dbReference>
<dbReference type="AlphaFoldDB" id="A0A644T2I8"/>
<evidence type="ECO:0000256" key="5">
    <source>
        <dbReference type="ARBA" id="ARBA00038121"/>
    </source>
</evidence>
<gene>
    <name evidence="8" type="primary">hddA_1</name>
    <name evidence="8" type="ORF">SDC9_06663</name>
</gene>
<dbReference type="Pfam" id="PF08544">
    <property type="entry name" value="GHMP_kinases_C"/>
    <property type="match status" value="1"/>
</dbReference>
<keyword evidence="3 8" id="KW-0418">Kinase</keyword>
<dbReference type="InterPro" id="IPR020568">
    <property type="entry name" value="Ribosomal_Su5_D2-typ_SF"/>
</dbReference>